<keyword evidence="1 4" id="KW-0963">Cytoplasm</keyword>
<keyword evidence="3 4" id="KW-0862">Zinc</keyword>
<evidence type="ECO:0000256" key="3">
    <source>
        <dbReference type="ARBA" id="ARBA00022833"/>
    </source>
</evidence>
<comment type="caution">
    <text evidence="6">The sequence shown here is derived from an EMBL/GenBank/DDBJ whole genome shotgun (WGS) entry which is preliminary data.</text>
</comment>
<comment type="cofactor">
    <cofactor evidence="4">
        <name>Zn(2+)</name>
        <dbReference type="ChEBI" id="CHEBI:29105"/>
    </cofactor>
    <text evidence="4">Binds 1 zinc ion.</text>
</comment>
<dbReference type="InterPro" id="IPR006640">
    <property type="entry name" value="SprT-like_domain"/>
</dbReference>
<proteinExistence type="inferred from homology"/>
<keyword evidence="2 4" id="KW-0479">Metal-binding</keyword>
<feature type="binding site" evidence="4">
    <location>
        <position position="67"/>
    </location>
    <ligand>
        <name>Zn(2+)</name>
        <dbReference type="ChEBI" id="CHEBI:29105"/>
    </ligand>
</feature>
<dbReference type="InterPro" id="IPR023524">
    <property type="entry name" value="Uncharacterised_SprT-like"/>
</dbReference>
<dbReference type="EMBL" id="JBHTCO010000041">
    <property type="protein sequence ID" value="MFC7394887.1"/>
    <property type="molecule type" value="Genomic_DNA"/>
</dbReference>
<feature type="binding site" evidence="4">
    <location>
        <position position="71"/>
    </location>
    <ligand>
        <name>Zn(2+)</name>
        <dbReference type="ChEBI" id="CHEBI:29105"/>
    </ligand>
</feature>
<evidence type="ECO:0000256" key="4">
    <source>
        <dbReference type="HAMAP-Rule" id="MF_00745"/>
    </source>
</evidence>
<name>A0ABW2PZR6_9BACL</name>
<dbReference type="Proteomes" id="UP001596505">
    <property type="component" value="Unassembled WGS sequence"/>
</dbReference>
<organism evidence="6 7">
    <name type="scientific">Scopulibacillus cellulosilyticus</name>
    <dbReference type="NCBI Taxonomy" id="2665665"/>
    <lineage>
        <taxon>Bacteria</taxon>
        <taxon>Bacillati</taxon>
        <taxon>Bacillota</taxon>
        <taxon>Bacilli</taxon>
        <taxon>Bacillales</taxon>
        <taxon>Sporolactobacillaceae</taxon>
        <taxon>Scopulibacillus</taxon>
    </lineage>
</organism>
<dbReference type="HAMAP" id="MF_00745">
    <property type="entry name" value="SprT_like"/>
    <property type="match status" value="1"/>
</dbReference>
<sequence>MTNNELQELVERISLEWFNKPFKHRATFNNRLRTTGGRYLLSSHHLEFNPKQLDVYGEEELIKIIKHELCHYHLHIEGKGYQHRDRDFQDLLSQVGGSRYCQSIPGTRNQTRNIHVYKCQKCGEVYYRKKTIDTKKYVCGKCRGKLQWILKKSLKEG</sequence>
<evidence type="ECO:0000313" key="6">
    <source>
        <dbReference type="EMBL" id="MFC7394887.1"/>
    </source>
</evidence>
<protein>
    <recommendedName>
        <fullName evidence="4">Protein SprT-like</fullName>
    </recommendedName>
</protein>
<feature type="active site" evidence="4">
    <location>
        <position position="68"/>
    </location>
</feature>
<keyword evidence="7" id="KW-1185">Reference proteome</keyword>
<comment type="subcellular location">
    <subcellularLocation>
        <location evidence="4">Cytoplasm</location>
    </subcellularLocation>
</comment>
<feature type="domain" description="SprT-like" evidence="5">
    <location>
        <begin position="4"/>
        <end position="149"/>
    </location>
</feature>
<gene>
    <name evidence="6" type="ORF">ACFQRG_18405</name>
</gene>
<dbReference type="Pfam" id="PF10263">
    <property type="entry name" value="SprT-like"/>
    <property type="match status" value="1"/>
</dbReference>
<evidence type="ECO:0000256" key="1">
    <source>
        <dbReference type="ARBA" id="ARBA00022490"/>
    </source>
</evidence>
<comment type="similarity">
    <text evidence="4">Belongs to the SprT family.</text>
</comment>
<evidence type="ECO:0000259" key="5">
    <source>
        <dbReference type="SMART" id="SM00731"/>
    </source>
</evidence>
<dbReference type="SMART" id="SM00731">
    <property type="entry name" value="SprT"/>
    <property type="match status" value="1"/>
</dbReference>
<evidence type="ECO:0000313" key="7">
    <source>
        <dbReference type="Proteomes" id="UP001596505"/>
    </source>
</evidence>
<dbReference type="NCBIfam" id="NF003339">
    <property type="entry name" value="PRK04351.1"/>
    <property type="match status" value="1"/>
</dbReference>
<accession>A0ABW2PZR6</accession>
<dbReference type="RefSeq" id="WP_380968828.1">
    <property type="nucleotide sequence ID" value="NZ_JBHTCO010000041.1"/>
</dbReference>
<reference evidence="7" key="1">
    <citation type="journal article" date="2019" name="Int. J. Syst. Evol. Microbiol.">
        <title>The Global Catalogue of Microorganisms (GCM) 10K type strain sequencing project: providing services to taxonomists for standard genome sequencing and annotation.</title>
        <authorList>
            <consortium name="The Broad Institute Genomics Platform"/>
            <consortium name="The Broad Institute Genome Sequencing Center for Infectious Disease"/>
            <person name="Wu L."/>
            <person name="Ma J."/>
        </authorList>
    </citation>
    <scope>NUCLEOTIDE SEQUENCE [LARGE SCALE GENOMIC DNA]</scope>
    <source>
        <strain evidence="7">CGMCC 1.16305</strain>
    </source>
</reference>
<evidence type="ECO:0000256" key="2">
    <source>
        <dbReference type="ARBA" id="ARBA00022723"/>
    </source>
</evidence>